<evidence type="ECO:0000256" key="1">
    <source>
        <dbReference type="ARBA" id="ARBA00022729"/>
    </source>
</evidence>
<dbReference type="EMBL" id="FNEH01000021">
    <property type="protein sequence ID" value="SDI95592.1"/>
    <property type="molecule type" value="Genomic_DNA"/>
</dbReference>
<dbReference type="RefSeq" id="WP_089716400.1">
    <property type="nucleotide sequence ID" value="NZ_FNEH01000021.1"/>
</dbReference>
<organism evidence="3 4">
    <name type="scientific">Halanaerobium congolense</name>
    <dbReference type="NCBI Taxonomy" id="54121"/>
    <lineage>
        <taxon>Bacteria</taxon>
        <taxon>Bacillati</taxon>
        <taxon>Bacillota</taxon>
        <taxon>Clostridia</taxon>
        <taxon>Halanaerobiales</taxon>
        <taxon>Halanaerobiaceae</taxon>
        <taxon>Halanaerobium</taxon>
    </lineage>
</organism>
<dbReference type="Pfam" id="PF13205">
    <property type="entry name" value="Big_5"/>
    <property type="match status" value="1"/>
</dbReference>
<dbReference type="AlphaFoldDB" id="A0A1G8PT38"/>
<dbReference type="Gene3D" id="2.60.40.1220">
    <property type="match status" value="1"/>
</dbReference>
<evidence type="ECO:0000259" key="2">
    <source>
        <dbReference type="Pfam" id="PF13205"/>
    </source>
</evidence>
<keyword evidence="1" id="KW-0732">Signal</keyword>
<dbReference type="Proteomes" id="UP000198945">
    <property type="component" value="Unassembled WGS sequence"/>
</dbReference>
<protein>
    <submittedName>
        <fullName evidence="3">Ig-like domain-containing protein</fullName>
    </submittedName>
</protein>
<sequence length="288" mass="31881">MTVTKAVRNPGNFTVGPSDIYEGPYGCNKEDARDVGITQGGVSYSNELEFKEFDDADQYLGVIGLAKIGDRMEITFTMKENTLENMKLAWGLPDEALDVENNTLYFGASSKIEYKKLFIDGPAPGGGTANYEFWKTFPISASEVEQTKDDNAVYEVTMLVIEDTTKPEKYRYGKRVDVYDDTIPPAVDSILPVDSDTDVAVDIEVEWTFSEAIQQRDITTGNFNIVNTSGTEIEGELAYNPNDFTVTFTPESSLENDTLYLAFVSGEVRDMAGNAMGDNYRTSFTTVA</sequence>
<accession>A0A1G8PT38</accession>
<dbReference type="InterPro" id="IPR032812">
    <property type="entry name" value="SbsA_Ig"/>
</dbReference>
<reference evidence="3 4" key="1">
    <citation type="submission" date="2016-10" db="EMBL/GenBank/DDBJ databases">
        <authorList>
            <person name="de Groot N.N."/>
        </authorList>
    </citation>
    <scope>NUCLEOTIDE SEQUENCE [LARGE SCALE GENOMIC DNA]</scope>
    <source>
        <strain evidence="3 4">WG7</strain>
    </source>
</reference>
<dbReference type="InterPro" id="IPR014755">
    <property type="entry name" value="Cu-Rt/internalin_Ig-like"/>
</dbReference>
<gene>
    <name evidence="3" type="ORF">SAMN04515654_12119</name>
</gene>
<evidence type="ECO:0000313" key="3">
    <source>
        <dbReference type="EMBL" id="SDI95592.1"/>
    </source>
</evidence>
<proteinExistence type="predicted"/>
<name>A0A1G8PT38_9FIRM</name>
<evidence type="ECO:0000313" key="4">
    <source>
        <dbReference type="Proteomes" id="UP000198945"/>
    </source>
</evidence>
<feature type="domain" description="SbsA Ig-like" evidence="2">
    <location>
        <begin position="181"/>
        <end position="286"/>
    </location>
</feature>